<organism evidence="1 2">
    <name type="scientific">Quercus suber</name>
    <name type="common">Cork oak</name>
    <dbReference type="NCBI Taxonomy" id="58331"/>
    <lineage>
        <taxon>Eukaryota</taxon>
        <taxon>Viridiplantae</taxon>
        <taxon>Streptophyta</taxon>
        <taxon>Embryophyta</taxon>
        <taxon>Tracheophyta</taxon>
        <taxon>Spermatophyta</taxon>
        <taxon>Magnoliopsida</taxon>
        <taxon>eudicotyledons</taxon>
        <taxon>Gunneridae</taxon>
        <taxon>Pentapetalae</taxon>
        <taxon>rosids</taxon>
        <taxon>fabids</taxon>
        <taxon>Fagales</taxon>
        <taxon>Fagaceae</taxon>
        <taxon>Quercus</taxon>
    </lineage>
</organism>
<reference evidence="1 2" key="1">
    <citation type="journal article" date="2018" name="Sci. Data">
        <title>The draft genome sequence of cork oak.</title>
        <authorList>
            <person name="Ramos A.M."/>
            <person name="Usie A."/>
            <person name="Barbosa P."/>
            <person name="Barros P.M."/>
            <person name="Capote T."/>
            <person name="Chaves I."/>
            <person name="Simoes F."/>
            <person name="Abreu I."/>
            <person name="Carrasquinho I."/>
            <person name="Faro C."/>
            <person name="Guimaraes J.B."/>
            <person name="Mendonca D."/>
            <person name="Nobrega F."/>
            <person name="Rodrigues L."/>
            <person name="Saibo N.J.M."/>
            <person name="Varela M.C."/>
            <person name="Egas C."/>
            <person name="Matos J."/>
            <person name="Miguel C.M."/>
            <person name="Oliveira M.M."/>
            <person name="Ricardo C.P."/>
            <person name="Goncalves S."/>
        </authorList>
    </citation>
    <scope>NUCLEOTIDE SEQUENCE [LARGE SCALE GENOMIC DNA]</scope>
    <source>
        <strain evidence="2">cv. HL8</strain>
    </source>
</reference>
<comment type="caution">
    <text evidence="1">The sequence shown here is derived from an EMBL/GenBank/DDBJ whole genome shotgun (WGS) entry which is preliminary data.</text>
</comment>
<dbReference type="Proteomes" id="UP000237347">
    <property type="component" value="Unassembled WGS sequence"/>
</dbReference>
<protein>
    <submittedName>
        <fullName evidence="1">Uncharacterized protein</fullName>
    </submittedName>
</protein>
<proteinExistence type="predicted"/>
<sequence>MKEKQAPKCRPPRASTGKLYFHSVSGHCGSVGIIRIIFRNENYQRNLKAKVLSKATEFAF</sequence>
<evidence type="ECO:0000313" key="1">
    <source>
        <dbReference type="EMBL" id="KAK7824612.1"/>
    </source>
</evidence>
<feature type="non-terminal residue" evidence="1">
    <location>
        <position position="60"/>
    </location>
</feature>
<name>A0AAW0JCI7_QUESU</name>
<evidence type="ECO:0000313" key="2">
    <source>
        <dbReference type="Proteomes" id="UP000237347"/>
    </source>
</evidence>
<accession>A0AAW0JCI7</accession>
<keyword evidence="2" id="KW-1185">Reference proteome</keyword>
<gene>
    <name evidence="1" type="ORF">CFP56_034268</name>
</gene>
<dbReference type="AlphaFoldDB" id="A0AAW0JCI7"/>
<dbReference type="EMBL" id="PKMF04000598">
    <property type="protein sequence ID" value="KAK7824612.1"/>
    <property type="molecule type" value="Genomic_DNA"/>
</dbReference>